<feature type="transmembrane region" description="Helical" evidence="1">
    <location>
        <begin position="239"/>
        <end position="260"/>
    </location>
</feature>
<dbReference type="Pfam" id="PF02517">
    <property type="entry name" value="Rce1-like"/>
    <property type="match status" value="1"/>
</dbReference>
<comment type="caution">
    <text evidence="3">The sequence shown here is derived from an EMBL/GenBank/DDBJ whole genome shotgun (WGS) entry which is preliminary data.</text>
</comment>
<dbReference type="GO" id="GO:0080120">
    <property type="term" value="P:CAAX-box protein maturation"/>
    <property type="evidence" value="ECO:0007669"/>
    <property type="project" value="UniProtKB-ARBA"/>
</dbReference>
<reference evidence="3 4" key="1">
    <citation type="submission" date="2018-07" db="EMBL/GenBank/DDBJ databases">
        <title>Genomic Encyclopedia of Type Strains, Phase IV (KMG-IV): sequencing the most valuable type-strain genomes for metagenomic binning, comparative biology and taxonomic classification.</title>
        <authorList>
            <person name="Goeker M."/>
        </authorList>
    </citation>
    <scope>NUCLEOTIDE SEQUENCE [LARGE SCALE GENOMIC DNA]</scope>
    <source>
        <strain evidence="3 4">DSM 27016</strain>
    </source>
</reference>
<dbReference type="GO" id="GO:0004175">
    <property type="term" value="F:endopeptidase activity"/>
    <property type="evidence" value="ECO:0007669"/>
    <property type="project" value="UniProtKB-ARBA"/>
</dbReference>
<sequence>MQKRITVTGANKVYFAVVSLFLIFSVLVELLSSWMQIDISKDYFYVVTLFSQFGLIMVPVLIYAGAMRLNFREIFRINRLKPLPALLIIAIALPAIYALSTFNSIMLFFLQLLGPIPTPPIPISDTPGELLAGLLTIGICPSICEELLHRGLLLSAYEKRGTTKAIAISAIMFGIFHFDISNLLGPIFMGLLIGYYVIRTNSIFAGMLAHFANNAVVELLHYGSDIEEGAGTSLSVNELGWILFFGGVAMVIIFMLLKVFKRVTRDTCRAAPAISTIRADAASVLSHWPIIASLALYAFITFLFILSIAII</sequence>
<gene>
    <name evidence="3" type="ORF">DFR58_12818</name>
</gene>
<feature type="transmembrane region" description="Helical" evidence="1">
    <location>
        <begin position="43"/>
        <end position="64"/>
    </location>
</feature>
<dbReference type="PANTHER" id="PTHR43592">
    <property type="entry name" value="CAAX AMINO TERMINAL PROTEASE"/>
    <property type="match status" value="1"/>
</dbReference>
<dbReference type="OrthoDB" id="4177129at2"/>
<keyword evidence="1" id="KW-1133">Transmembrane helix</keyword>
<dbReference type="PANTHER" id="PTHR43592:SF15">
    <property type="entry name" value="CAAX AMINO TERMINAL PROTEASE FAMILY PROTEIN"/>
    <property type="match status" value="1"/>
</dbReference>
<feature type="transmembrane region" description="Helical" evidence="1">
    <location>
        <begin position="165"/>
        <end position="198"/>
    </location>
</feature>
<dbReference type="RefSeq" id="WP_114299337.1">
    <property type="nucleotide sequence ID" value="NZ_QPJT01000028.1"/>
</dbReference>
<evidence type="ECO:0000259" key="2">
    <source>
        <dbReference type="Pfam" id="PF02517"/>
    </source>
</evidence>
<organism evidence="3 4">
    <name type="scientific">Anaerobacterium chartisolvens</name>
    <dbReference type="NCBI Taxonomy" id="1297424"/>
    <lineage>
        <taxon>Bacteria</taxon>
        <taxon>Bacillati</taxon>
        <taxon>Bacillota</taxon>
        <taxon>Clostridia</taxon>
        <taxon>Eubacteriales</taxon>
        <taxon>Oscillospiraceae</taxon>
        <taxon>Anaerobacterium</taxon>
    </lineage>
</organism>
<feature type="transmembrane region" description="Helical" evidence="1">
    <location>
        <begin position="288"/>
        <end position="310"/>
    </location>
</feature>
<keyword evidence="4" id="KW-1185">Reference proteome</keyword>
<keyword evidence="1" id="KW-0812">Transmembrane</keyword>
<dbReference type="AlphaFoldDB" id="A0A369AMA5"/>
<protein>
    <recommendedName>
        <fullName evidence="2">CAAX prenyl protease 2/Lysostaphin resistance protein A-like domain-containing protein</fullName>
    </recommendedName>
</protein>
<accession>A0A369AMA5</accession>
<evidence type="ECO:0000313" key="3">
    <source>
        <dbReference type="EMBL" id="RCX10519.1"/>
    </source>
</evidence>
<evidence type="ECO:0000256" key="1">
    <source>
        <dbReference type="SAM" id="Phobius"/>
    </source>
</evidence>
<dbReference type="Proteomes" id="UP000253034">
    <property type="component" value="Unassembled WGS sequence"/>
</dbReference>
<feature type="transmembrane region" description="Helical" evidence="1">
    <location>
        <begin position="85"/>
        <end position="110"/>
    </location>
</feature>
<feature type="transmembrane region" description="Helical" evidence="1">
    <location>
        <begin position="12"/>
        <end position="37"/>
    </location>
</feature>
<proteinExistence type="predicted"/>
<name>A0A369AMA5_9FIRM</name>
<feature type="transmembrane region" description="Helical" evidence="1">
    <location>
        <begin position="130"/>
        <end position="153"/>
    </location>
</feature>
<feature type="domain" description="CAAX prenyl protease 2/Lysostaphin resistance protein A-like" evidence="2">
    <location>
        <begin position="130"/>
        <end position="216"/>
    </location>
</feature>
<dbReference type="EMBL" id="QPJT01000028">
    <property type="protein sequence ID" value="RCX10519.1"/>
    <property type="molecule type" value="Genomic_DNA"/>
</dbReference>
<evidence type="ECO:0000313" key="4">
    <source>
        <dbReference type="Proteomes" id="UP000253034"/>
    </source>
</evidence>
<keyword evidence="1" id="KW-0472">Membrane</keyword>
<dbReference type="InterPro" id="IPR003675">
    <property type="entry name" value="Rce1/LyrA-like_dom"/>
</dbReference>